<organism evidence="2 3">
    <name type="scientific">Patella caerulea</name>
    <name type="common">Rayed Mediterranean limpet</name>
    <dbReference type="NCBI Taxonomy" id="87958"/>
    <lineage>
        <taxon>Eukaryota</taxon>
        <taxon>Metazoa</taxon>
        <taxon>Spiralia</taxon>
        <taxon>Lophotrochozoa</taxon>
        <taxon>Mollusca</taxon>
        <taxon>Gastropoda</taxon>
        <taxon>Patellogastropoda</taxon>
        <taxon>Patelloidea</taxon>
        <taxon>Patellidae</taxon>
        <taxon>Patella</taxon>
    </lineage>
</organism>
<evidence type="ECO:0000256" key="1">
    <source>
        <dbReference type="SAM" id="Phobius"/>
    </source>
</evidence>
<feature type="transmembrane region" description="Helical" evidence="1">
    <location>
        <begin position="12"/>
        <end position="30"/>
    </location>
</feature>
<dbReference type="InterPro" id="IPR011735">
    <property type="entry name" value="WlaTC/HtrL_glycosyltransf"/>
</dbReference>
<keyword evidence="1" id="KW-0472">Membrane</keyword>
<sequence length="350" mass="40951">MTKGNLVDPANIVLFISAVATVYYLIYGIWRCYPTSWNERKSNVSYGEWNKNKVFSEIHDFYGNSSLTPEVTIVTAYFNIGSFPKGGGKYTPGLYVQWMRVFGRLDNPLIMFTDSEDVLEIFKRLRAKFPAERTKLFLIAREKLWSFSLASTIKSIYSQPNYPQFEPNTVNENYSCVMHSKFELVNKVIREKLMNTRYVSWLDIGLFRAEVYETQTFRIELPKDLDHTKIGYSGMFEFDTSLTPHDIVSNNLVWVGGAMFIGTADIMYIFTEDYMRSVTKMIEMKIMSTDQQILYSMYLPSFPIKPRTEIQLFTSNSGSDWFYIGYIIKDMHDKKKRESHDLSFYNVHYI</sequence>
<reference evidence="2 3" key="1">
    <citation type="submission" date="2024-01" db="EMBL/GenBank/DDBJ databases">
        <title>The genome of the rayed Mediterranean limpet Patella caerulea (Linnaeus, 1758).</title>
        <authorList>
            <person name="Anh-Thu Weber A."/>
            <person name="Halstead-Nussloch G."/>
        </authorList>
    </citation>
    <scope>NUCLEOTIDE SEQUENCE [LARGE SCALE GENOMIC DNA]</scope>
    <source>
        <strain evidence="2">AATW-2023a</strain>
        <tissue evidence="2">Whole specimen</tissue>
    </source>
</reference>
<evidence type="ECO:0000313" key="2">
    <source>
        <dbReference type="EMBL" id="KAK6178974.1"/>
    </source>
</evidence>
<dbReference type="EMBL" id="JAZGQO010000008">
    <property type="protein sequence ID" value="KAK6178974.1"/>
    <property type="molecule type" value="Genomic_DNA"/>
</dbReference>
<gene>
    <name evidence="2" type="ORF">SNE40_011440</name>
</gene>
<proteinExistence type="predicted"/>
<feature type="transmembrane region" description="Helical" evidence="1">
    <location>
        <begin position="252"/>
        <end position="271"/>
    </location>
</feature>
<evidence type="ECO:0000313" key="3">
    <source>
        <dbReference type="Proteomes" id="UP001347796"/>
    </source>
</evidence>
<accession>A0AAN8JNJ3</accession>
<dbReference type="AlphaFoldDB" id="A0AAN8JNJ3"/>
<dbReference type="Pfam" id="PF09612">
    <property type="entry name" value="HtrL_YibB"/>
    <property type="match status" value="1"/>
</dbReference>
<name>A0AAN8JNJ3_PATCE</name>
<comment type="caution">
    <text evidence="2">The sequence shown here is derived from an EMBL/GenBank/DDBJ whole genome shotgun (WGS) entry which is preliminary data.</text>
</comment>
<dbReference type="Proteomes" id="UP001347796">
    <property type="component" value="Unassembled WGS sequence"/>
</dbReference>
<keyword evidence="3" id="KW-1185">Reference proteome</keyword>
<protein>
    <submittedName>
        <fullName evidence="2">Uncharacterized protein</fullName>
    </submittedName>
</protein>
<keyword evidence="1" id="KW-0812">Transmembrane</keyword>
<keyword evidence="1" id="KW-1133">Transmembrane helix</keyword>